<keyword evidence="4" id="KW-1185">Reference proteome</keyword>
<dbReference type="EMBL" id="CP036268">
    <property type="protein sequence ID" value="QDT37270.1"/>
    <property type="molecule type" value="Genomic_DNA"/>
</dbReference>
<dbReference type="InterPro" id="IPR011330">
    <property type="entry name" value="Glyco_hydro/deAcase_b/a-brl"/>
</dbReference>
<dbReference type="KEGG" id="svp:Pan189_16430"/>
<organism evidence="3 4">
    <name type="scientific">Stratiformator vulcanicus</name>
    <dbReference type="NCBI Taxonomy" id="2527980"/>
    <lineage>
        <taxon>Bacteria</taxon>
        <taxon>Pseudomonadati</taxon>
        <taxon>Planctomycetota</taxon>
        <taxon>Planctomycetia</taxon>
        <taxon>Planctomycetales</taxon>
        <taxon>Planctomycetaceae</taxon>
        <taxon>Stratiformator</taxon>
    </lineage>
</organism>
<gene>
    <name evidence="3" type="ORF">Pan189_16430</name>
</gene>
<feature type="domain" description="Glycoside hydrolase family 38 N-terminal" evidence="2">
    <location>
        <begin position="256"/>
        <end position="448"/>
    </location>
</feature>
<sequence length="982" mass="107910">MSANSPLILLPSHGLDDFPLELEEASAVNLLDAFAAVFDPIVLAAAKGLWDAEPAEFPTRHIGERVIVIPEAAKSWLQSDWMSRAKTDARSVIDSWEDRDDLIAKLRDAFAEDAQPPQSDSTDPGESHEFSDESVSGSLSFDLAADFHALGTIYLQIQLLTRRMHYYDDPEDTRIADAAIEAAAAAVAGDEEVARKSLGSVFELLLEARERLYPVEGFLLDLCLLVPKLANVEWLSKTISGGPVSILADGNDWPEMAEASPEFIDRLREGLQQGGVSIVGGEWRSDGGIVDSVDSSIARLRTGRAAVAETLGASPTCWAQRHFGLGPLTPLVLNRTGYKSALHLLLDNGTMPDEEYSQFQWTGSDDSTIPALSRMPIAANSTAGFLRLADRLAESMDADQSAGIVFVRWPGEASRVFHDLQRAARYAPVLGKFVTFDKYFEAIEAPYRTGQYDAWEYVSPQLVRDVAAGRPDPISRPARQRAQYERLKTQAALRVFSQLLGLREQGQSIDAELDAALIDGSQDRAEGDEPTLDSDLSETEADDVRLPRRLAELISSGGEEARGILVLNPLAQPRRTWVGVGDDQPLPSPGESILHVQPVGPHRGFVADLPAAGFLWSAVSDSAASTGASGSNRKRRRQPPLAEEGLLRNDFFEVGISSATGGIGYVRDHNTRPKRLSQQLAFRFLRERLIESPESDFAERTAYSRSRCLSQKVLCDGPAVGVIETAGEIVDQQDDRVLAGFRQRFRVTRGIPEIEIEIELDIRHEPVGDPWFSYYACRFAWGDSSAPILRSHAQQCHQHRGQRIEAADFVEVIEDRKKRIAIFPLGRCFHRESDNRMLDSILVVPGESTRRFRFVVRFDDGHPSRASAATMQPPVLIPVDRIPATPASSAWLGRVDPANVVLTRLQPASSEDAGVAIKARLVETEGIGGNCRISLCRMPGSARKIDFLGETIAELEITDDRVEVPLTPYEVADVEISLKSSQ</sequence>
<feature type="region of interest" description="Disordered" evidence="1">
    <location>
        <begin position="112"/>
        <end position="133"/>
    </location>
</feature>
<evidence type="ECO:0000313" key="3">
    <source>
        <dbReference type="EMBL" id="QDT37270.1"/>
    </source>
</evidence>
<dbReference type="GO" id="GO:0004559">
    <property type="term" value="F:alpha-mannosidase activity"/>
    <property type="evidence" value="ECO:0007669"/>
    <property type="project" value="InterPro"/>
</dbReference>
<dbReference type="Pfam" id="PF01074">
    <property type="entry name" value="Glyco_hydro_38N"/>
    <property type="match status" value="1"/>
</dbReference>
<proteinExistence type="predicted"/>
<feature type="compositionally biased region" description="Acidic residues" evidence="1">
    <location>
        <begin position="528"/>
        <end position="540"/>
    </location>
</feature>
<dbReference type="AlphaFoldDB" id="A0A517R0C4"/>
<accession>A0A517R0C4</accession>
<evidence type="ECO:0000313" key="4">
    <source>
        <dbReference type="Proteomes" id="UP000317318"/>
    </source>
</evidence>
<evidence type="ECO:0000256" key="1">
    <source>
        <dbReference type="SAM" id="MobiDB-lite"/>
    </source>
</evidence>
<name>A0A517R0C4_9PLAN</name>
<dbReference type="Proteomes" id="UP000317318">
    <property type="component" value="Chromosome"/>
</dbReference>
<dbReference type="OrthoDB" id="222074at2"/>
<feature type="region of interest" description="Disordered" evidence="1">
    <location>
        <begin position="520"/>
        <end position="540"/>
    </location>
</feature>
<dbReference type="RefSeq" id="WP_145363401.1">
    <property type="nucleotide sequence ID" value="NZ_CP036268.1"/>
</dbReference>
<dbReference type="GO" id="GO:0006013">
    <property type="term" value="P:mannose metabolic process"/>
    <property type="evidence" value="ECO:0007669"/>
    <property type="project" value="InterPro"/>
</dbReference>
<protein>
    <recommendedName>
        <fullName evidence="2">Glycoside hydrolase family 38 N-terminal domain-containing protein</fullName>
    </recommendedName>
</protein>
<dbReference type="InterPro" id="IPR000602">
    <property type="entry name" value="Glyco_hydro_38_N"/>
</dbReference>
<reference evidence="3 4" key="1">
    <citation type="submission" date="2019-02" db="EMBL/GenBank/DDBJ databases">
        <title>Deep-cultivation of Planctomycetes and their phenomic and genomic characterization uncovers novel biology.</title>
        <authorList>
            <person name="Wiegand S."/>
            <person name="Jogler M."/>
            <person name="Boedeker C."/>
            <person name="Pinto D."/>
            <person name="Vollmers J."/>
            <person name="Rivas-Marin E."/>
            <person name="Kohn T."/>
            <person name="Peeters S.H."/>
            <person name="Heuer A."/>
            <person name="Rast P."/>
            <person name="Oberbeckmann S."/>
            <person name="Bunk B."/>
            <person name="Jeske O."/>
            <person name="Meyerdierks A."/>
            <person name="Storesund J.E."/>
            <person name="Kallscheuer N."/>
            <person name="Luecker S."/>
            <person name="Lage O.M."/>
            <person name="Pohl T."/>
            <person name="Merkel B.J."/>
            <person name="Hornburger P."/>
            <person name="Mueller R.-W."/>
            <person name="Bruemmer F."/>
            <person name="Labrenz M."/>
            <person name="Spormann A.M."/>
            <person name="Op den Camp H."/>
            <person name="Overmann J."/>
            <person name="Amann R."/>
            <person name="Jetten M.S.M."/>
            <person name="Mascher T."/>
            <person name="Medema M.H."/>
            <person name="Devos D.P."/>
            <person name="Kaster A.-K."/>
            <person name="Ovreas L."/>
            <person name="Rohde M."/>
            <person name="Galperin M.Y."/>
            <person name="Jogler C."/>
        </authorList>
    </citation>
    <scope>NUCLEOTIDE SEQUENCE [LARGE SCALE GENOMIC DNA]</scope>
    <source>
        <strain evidence="3 4">Pan189</strain>
    </source>
</reference>
<evidence type="ECO:0000259" key="2">
    <source>
        <dbReference type="Pfam" id="PF01074"/>
    </source>
</evidence>
<dbReference type="SUPFAM" id="SSF88713">
    <property type="entry name" value="Glycoside hydrolase/deacetylase"/>
    <property type="match status" value="1"/>
</dbReference>